<dbReference type="Gene3D" id="3.40.50.300">
    <property type="entry name" value="P-loop containing nucleotide triphosphate hydrolases"/>
    <property type="match status" value="1"/>
</dbReference>
<evidence type="ECO:0000313" key="7">
    <source>
        <dbReference type="Proteomes" id="UP000001364"/>
    </source>
</evidence>
<keyword evidence="3" id="KW-0547">Nucleotide-binding</keyword>
<dbReference type="KEGG" id="ccs:CCNA_00670"/>
<dbReference type="Pfam" id="PF00005">
    <property type="entry name" value="ABC_tran"/>
    <property type="match status" value="1"/>
</dbReference>
<sequence length="250" mass="27422">MTHQIKLTNVDLDYFVYSLRSQSLRSAVFNLAVGGRMYKAAGDVAAVKALHDINLEINEGDRIALVGHNGSGKTTLLKVIAGIYSPTRGELSIDGDITSMIAINAGLDMEATGLRNIHKLGLMRRLSRKVIDSRVDAIAEFSGLGDFLHLPVRTYSAGMLARLMFTVATEFEADILVLDEWLSAGDAAFVQKAAQRMHRMVEDAKIVVMATHDHDLVQRVCNRVCELQGGKIAFLGSTEDWLAYRETQAA</sequence>
<dbReference type="PROSITE" id="PS50893">
    <property type="entry name" value="ABC_TRANSPORTER_2"/>
    <property type="match status" value="1"/>
</dbReference>
<dbReference type="GO" id="GO:0016020">
    <property type="term" value="C:membrane"/>
    <property type="evidence" value="ECO:0007669"/>
    <property type="project" value="InterPro"/>
</dbReference>
<dbReference type="AlphaFoldDB" id="A0A0H3C5B4"/>
<evidence type="ECO:0000256" key="4">
    <source>
        <dbReference type="ARBA" id="ARBA00022840"/>
    </source>
</evidence>
<dbReference type="CDD" id="cd03220">
    <property type="entry name" value="ABC_KpsT_Wzt"/>
    <property type="match status" value="1"/>
</dbReference>
<feature type="domain" description="ABC transporter" evidence="5">
    <location>
        <begin position="19"/>
        <end position="250"/>
    </location>
</feature>
<name>A0A0H3C5B4_CAUVN</name>
<keyword evidence="2" id="KW-0813">Transport</keyword>
<dbReference type="HOGENOM" id="CLU_000604_1_2_5"/>
<organism evidence="6 7">
    <name type="scientific">Caulobacter vibrioides (strain NA1000 / CB15N)</name>
    <name type="common">Caulobacter crescentus</name>
    <dbReference type="NCBI Taxonomy" id="565050"/>
    <lineage>
        <taxon>Bacteria</taxon>
        <taxon>Pseudomonadati</taxon>
        <taxon>Pseudomonadota</taxon>
        <taxon>Alphaproteobacteria</taxon>
        <taxon>Caulobacterales</taxon>
        <taxon>Caulobacteraceae</taxon>
        <taxon>Caulobacter</taxon>
    </lineage>
</organism>
<evidence type="ECO:0000313" key="6">
    <source>
        <dbReference type="EMBL" id="ACL94135.1"/>
    </source>
</evidence>
<dbReference type="PATRIC" id="fig|565050.3.peg.661"/>
<dbReference type="GO" id="GO:0016887">
    <property type="term" value="F:ATP hydrolysis activity"/>
    <property type="evidence" value="ECO:0007669"/>
    <property type="project" value="InterPro"/>
</dbReference>
<dbReference type="SUPFAM" id="SSF52540">
    <property type="entry name" value="P-loop containing nucleoside triphosphate hydrolases"/>
    <property type="match status" value="1"/>
</dbReference>
<evidence type="ECO:0000259" key="5">
    <source>
        <dbReference type="PROSITE" id="PS50893"/>
    </source>
</evidence>
<evidence type="ECO:0000256" key="3">
    <source>
        <dbReference type="ARBA" id="ARBA00022741"/>
    </source>
</evidence>
<keyword evidence="4" id="KW-0067">ATP-binding</keyword>
<dbReference type="SMR" id="A0A0H3C5B4"/>
<dbReference type="OrthoDB" id="9778870at2"/>
<dbReference type="InterPro" id="IPR003439">
    <property type="entry name" value="ABC_transporter-like_ATP-bd"/>
</dbReference>
<dbReference type="GeneID" id="7330477"/>
<dbReference type="PANTHER" id="PTHR46743">
    <property type="entry name" value="TEICHOIC ACIDS EXPORT ATP-BINDING PROTEIN TAGH"/>
    <property type="match status" value="1"/>
</dbReference>
<gene>
    <name evidence="6" type="ordered locus">CCNA_00670</name>
</gene>
<dbReference type="SMART" id="SM00382">
    <property type="entry name" value="AAA"/>
    <property type="match status" value="1"/>
</dbReference>
<dbReference type="RefSeq" id="YP_002516043.1">
    <property type="nucleotide sequence ID" value="NC_011916.1"/>
</dbReference>
<dbReference type="InterPro" id="IPR027417">
    <property type="entry name" value="P-loop_NTPase"/>
</dbReference>
<keyword evidence="7" id="KW-1185">Reference proteome</keyword>
<reference evidence="6 7" key="1">
    <citation type="journal article" date="2010" name="J. Bacteriol.">
        <title>The genetic basis of laboratory adaptation in Caulobacter crescentus.</title>
        <authorList>
            <person name="Marks M.E."/>
            <person name="Castro-Rojas C.M."/>
            <person name="Teiling C."/>
            <person name="Du L."/>
            <person name="Kapatral V."/>
            <person name="Walunas T.L."/>
            <person name="Crosson S."/>
        </authorList>
    </citation>
    <scope>NUCLEOTIDE SEQUENCE [LARGE SCALE GENOMIC DNA]</scope>
    <source>
        <strain evidence="7">NA1000 / CB15N</strain>
    </source>
</reference>
<protein>
    <submittedName>
        <fullName evidence="6">ABC-type polysaccharide/polyol phosphate transport system, ATPase component</fullName>
    </submittedName>
</protein>
<dbReference type="PhylomeDB" id="A0A0H3C5B4"/>
<dbReference type="EMBL" id="CP001340">
    <property type="protein sequence ID" value="ACL94135.1"/>
    <property type="molecule type" value="Genomic_DNA"/>
</dbReference>
<accession>A0A0H3C5B4</accession>
<proteinExistence type="inferred from homology"/>
<dbReference type="RefSeq" id="WP_010918520.1">
    <property type="nucleotide sequence ID" value="NC_011916.1"/>
</dbReference>
<comment type="similarity">
    <text evidence="1">Belongs to the ABC transporter superfamily.</text>
</comment>
<evidence type="ECO:0000256" key="2">
    <source>
        <dbReference type="ARBA" id="ARBA00022448"/>
    </source>
</evidence>
<dbReference type="Proteomes" id="UP000001364">
    <property type="component" value="Chromosome"/>
</dbReference>
<dbReference type="GO" id="GO:0005524">
    <property type="term" value="F:ATP binding"/>
    <property type="evidence" value="ECO:0007669"/>
    <property type="project" value="UniProtKB-KW"/>
</dbReference>
<dbReference type="GO" id="GO:0140359">
    <property type="term" value="F:ABC-type transporter activity"/>
    <property type="evidence" value="ECO:0007669"/>
    <property type="project" value="InterPro"/>
</dbReference>
<dbReference type="InterPro" id="IPR015860">
    <property type="entry name" value="ABC_transpr_TagH-like"/>
</dbReference>
<dbReference type="PANTHER" id="PTHR46743:SF2">
    <property type="entry name" value="TEICHOIC ACIDS EXPORT ATP-BINDING PROTEIN TAGH"/>
    <property type="match status" value="1"/>
</dbReference>
<evidence type="ECO:0000256" key="1">
    <source>
        <dbReference type="ARBA" id="ARBA00005417"/>
    </source>
</evidence>
<dbReference type="InterPro" id="IPR050683">
    <property type="entry name" value="Bact_Polysacc_Export_ATP-bd"/>
</dbReference>
<dbReference type="InterPro" id="IPR003593">
    <property type="entry name" value="AAA+_ATPase"/>
</dbReference>